<keyword evidence="3 4" id="KW-0456">Lyase</keyword>
<evidence type="ECO:0000256" key="3">
    <source>
        <dbReference type="ARBA" id="ARBA00023239"/>
    </source>
</evidence>
<dbReference type="PANTHER" id="PTHR12599">
    <property type="entry name" value="PTERIN-4-ALPHA-CARBINOLAMINE DEHYDRATASE"/>
    <property type="match status" value="1"/>
</dbReference>
<evidence type="ECO:0000256" key="4">
    <source>
        <dbReference type="HAMAP-Rule" id="MF_00434"/>
    </source>
</evidence>
<dbReference type="GO" id="GO:0006729">
    <property type="term" value="P:tetrahydrobiopterin biosynthetic process"/>
    <property type="evidence" value="ECO:0007669"/>
    <property type="project" value="InterPro"/>
</dbReference>
<dbReference type="Pfam" id="PF01329">
    <property type="entry name" value="Pterin_4a"/>
    <property type="match status" value="1"/>
</dbReference>
<dbReference type="SUPFAM" id="SSF55248">
    <property type="entry name" value="PCD-like"/>
    <property type="match status" value="1"/>
</dbReference>
<dbReference type="AlphaFoldDB" id="A0A4Q0PQK1"/>
<evidence type="ECO:0000313" key="6">
    <source>
        <dbReference type="Proteomes" id="UP000290608"/>
    </source>
</evidence>
<evidence type="ECO:0000256" key="2">
    <source>
        <dbReference type="ARBA" id="ARBA00006472"/>
    </source>
</evidence>
<dbReference type="NCBIfam" id="NF002018">
    <property type="entry name" value="PRK00823.1-3"/>
    <property type="match status" value="1"/>
</dbReference>
<dbReference type="GO" id="GO:0008124">
    <property type="term" value="F:4-alpha-hydroxytetrahydrobiopterin dehydratase activity"/>
    <property type="evidence" value="ECO:0007669"/>
    <property type="project" value="UniProtKB-UniRule"/>
</dbReference>
<dbReference type="Proteomes" id="UP000290608">
    <property type="component" value="Unassembled WGS sequence"/>
</dbReference>
<organism evidence="5 6">
    <name type="scientific">Leeuwenhoekiella marinoflava</name>
    <dbReference type="NCBI Taxonomy" id="988"/>
    <lineage>
        <taxon>Bacteria</taxon>
        <taxon>Pseudomonadati</taxon>
        <taxon>Bacteroidota</taxon>
        <taxon>Flavobacteriia</taxon>
        <taxon>Flavobacteriales</taxon>
        <taxon>Flavobacteriaceae</taxon>
        <taxon>Leeuwenhoekiella</taxon>
    </lineage>
</organism>
<gene>
    <name evidence="5" type="ORF">DSL99_826</name>
</gene>
<dbReference type="HAMAP" id="MF_00434">
    <property type="entry name" value="Pterin_4_alpha"/>
    <property type="match status" value="1"/>
</dbReference>
<dbReference type="InterPro" id="IPR001533">
    <property type="entry name" value="Pterin_deHydtase"/>
</dbReference>
<name>A0A4Q0PQK1_9FLAO</name>
<comment type="caution">
    <text evidence="5">The sequence shown here is derived from an EMBL/GenBank/DDBJ whole genome shotgun (WGS) entry which is preliminary data.</text>
</comment>
<dbReference type="PANTHER" id="PTHR12599:SF0">
    <property type="entry name" value="PTERIN-4-ALPHA-CARBINOLAMINE DEHYDRATASE"/>
    <property type="match status" value="1"/>
</dbReference>
<protein>
    <recommendedName>
        <fullName evidence="4">Putative pterin-4-alpha-carbinolamine dehydratase</fullName>
        <shortName evidence="4">PHS</shortName>
        <ecNumber evidence="4">4.2.1.96</ecNumber>
    </recommendedName>
    <alternativeName>
        <fullName evidence="4">4-alpha-hydroxy-tetrahydropterin dehydratase</fullName>
    </alternativeName>
    <alternativeName>
        <fullName evidence="4">Pterin carbinolamine dehydratase</fullName>
        <shortName evidence="4">PCD</shortName>
    </alternativeName>
</protein>
<sequence>MYSDYLIKNKYSIMKKLDQQTIEERLKKLEGWEYRENAIHTSFEFENFKEAFATMTRIAFEAELQQHHPDWTNVYNTLNISLSTHDADGITEKDFKLAHTIETLLGN</sequence>
<comment type="catalytic activity">
    <reaction evidence="1 4">
        <text>(4aS,6R)-4a-hydroxy-L-erythro-5,6,7,8-tetrahydrobiopterin = (6R)-L-erythro-6,7-dihydrobiopterin + H2O</text>
        <dbReference type="Rhea" id="RHEA:11920"/>
        <dbReference type="ChEBI" id="CHEBI:15377"/>
        <dbReference type="ChEBI" id="CHEBI:15642"/>
        <dbReference type="ChEBI" id="CHEBI:43120"/>
        <dbReference type="EC" id="4.2.1.96"/>
    </reaction>
</comment>
<accession>A0A4Q0PQK1</accession>
<dbReference type="Gene3D" id="3.30.1360.20">
    <property type="entry name" value="Transcriptional coactivator/pterin dehydratase"/>
    <property type="match status" value="1"/>
</dbReference>
<dbReference type="EMBL" id="QOVL01000003">
    <property type="protein sequence ID" value="RXG32502.1"/>
    <property type="molecule type" value="Genomic_DNA"/>
</dbReference>
<dbReference type="EC" id="4.2.1.96" evidence="4"/>
<evidence type="ECO:0000313" key="5">
    <source>
        <dbReference type="EMBL" id="RXG32502.1"/>
    </source>
</evidence>
<dbReference type="NCBIfam" id="NF002017">
    <property type="entry name" value="PRK00823.1-2"/>
    <property type="match status" value="1"/>
</dbReference>
<dbReference type="InterPro" id="IPR036428">
    <property type="entry name" value="PCD_sf"/>
</dbReference>
<evidence type="ECO:0000256" key="1">
    <source>
        <dbReference type="ARBA" id="ARBA00001554"/>
    </source>
</evidence>
<dbReference type="STRING" id="1122159.SAMN02745246_00849"/>
<comment type="similarity">
    <text evidence="2 4">Belongs to the pterin-4-alpha-carbinolamine dehydratase family.</text>
</comment>
<proteinExistence type="inferred from homology"/>
<reference evidence="5 6" key="1">
    <citation type="submission" date="2018-07" db="EMBL/GenBank/DDBJ databases">
        <title>Leeuwenhoekiella genomics.</title>
        <authorList>
            <person name="Tahon G."/>
            <person name="Willems A."/>
        </authorList>
    </citation>
    <scope>NUCLEOTIDE SEQUENCE [LARGE SCALE GENOMIC DNA]</scope>
    <source>
        <strain evidence="5 6">LMG 1345</strain>
    </source>
</reference>